<gene>
    <name evidence="1" type="primary">thiS</name>
    <name evidence="1" type="ORF">AGR4C_Cc170015</name>
</gene>
<organism evidence="1 2">
    <name type="scientific">Agrobacterium tumefaciens str. Kerr 14</name>
    <dbReference type="NCBI Taxonomy" id="1183424"/>
    <lineage>
        <taxon>Bacteria</taxon>
        <taxon>Pseudomonadati</taxon>
        <taxon>Pseudomonadota</taxon>
        <taxon>Alphaproteobacteria</taxon>
        <taxon>Hyphomicrobiales</taxon>
        <taxon>Rhizobiaceae</taxon>
        <taxon>Rhizobium/Agrobacterium group</taxon>
        <taxon>Agrobacterium</taxon>
        <taxon>Agrobacterium tumefaciens complex</taxon>
    </lineage>
</organism>
<dbReference type="PANTHER" id="PTHR34472:SF1">
    <property type="entry name" value="SULFUR CARRIER PROTEIN THIS"/>
    <property type="match status" value="1"/>
</dbReference>
<evidence type="ECO:0000313" key="2">
    <source>
        <dbReference type="Proteomes" id="UP000191897"/>
    </source>
</evidence>
<accession>A0A1S7PBH8</accession>
<sequence length="79" mass="8752">MKSSAKLFLKRNRIMKLLVNGDELDLAAETLAGLLASLEYEGEWLATAVNGDLVHSEERADYQLKAFDRVEILSPMQGG</sequence>
<proteinExistence type="predicted"/>
<dbReference type="InterPro" id="IPR010035">
    <property type="entry name" value="Thi_S"/>
</dbReference>
<dbReference type="InterPro" id="IPR012675">
    <property type="entry name" value="Beta-grasp_dom_sf"/>
</dbReference>
<protein>
    <submittedName>
        <fullName evidence="1">Thiamine biosynthesis protein ThiS</fullName>
    </submittedName>
</protein>
<dbReference type="NCBIfam" id="TIGR01683">
    <property type="entry name" value="thiS"/>
    <property type="match status" value="1"/>
</dbReference>
<evidence type="ECO:0000313" key="1">
    <source>
        <dbReference type="EMBL" id="CUX18904.1"/>
    </source>
</evidence>
<dbReference type="InterPro" id="IPR003749">
    <property type="entry name" value="ThiS/MoaD-like"/>
</dbReference>
<dbReference type="EMBL" id="FBWC01000009">
    <property type="protein sequence ID" value="CUX18904.1"/>
    <property type="molecule type" value="Genomic_DNA"/>
</dbReference>
<name>A0A1S7PBH8_AGRTU</name>
<reference evidence="1 2" key="1">
    <citation type="submission" date="2016-01" db="EMBL/GenBank/DDBJ databases">
        <authorList>
            <person name="Oliw E.H."/>
        </authorList>
    </citation>
    <scope>NUCLEOTIDE SEQUENCE [LARGE SCALE GENOMIC DNA]</scope>
    <source>
        <strain evidence="1 2">Kerr 14</strain>
    </source>
</reference>
<dbReference type="Proteomes" id="UP000191897">
    <property type="component" value="Unassembled WGS sequence"/>
</dbReference>
<dbReference type="Pfam" id="PF02597">
    <property type="entry name" value="ThiS"/>
    <property type="match status" value="1"/>
</dbReference>
<dbReference type="CDD" id="cd00565">
    <property type="entry name" value="Ubl_ThiS"/>
    <property type="match status" value="1"/>
</dbReference>
<dbReference type="InterPro" id="IPR016155">
    <property type="entry name" value="Mopterin_synth/thiamin_S_b"/>
</dbReference>
<dbReference type="Gene3D" id="3.10.20.30">
    <property type="match status" value="1"/>
</dbReference>
<dbReference type="PANTHER" id="PTHR34472">
    <property type="entry name" value="SULFUR CARRIER PROTEIN THIS"/>
    <property type="match status" value="1"/>
</dbReference>
<dbReference type="SUPFAM" id="SSF54285">
    <property type="entry name" value="MoaD/ThiS"/>
    <property type="match status" value="1"/>
</dbReference>
<dbReference type="AlphaFoldDB" id="A0A1S7PBH8"/>